<evidence type="ECO:0000313" key="15">
    <source>
        <dbReference type="EMBL" id="PKF31032.1"/>
    </source>
</evidence>
<keyword evidence="5" id="KW-0406">Ion transport</keyword>
<dbReference type="InterPro" id="IPR039426">
    <property type="entry name" value="TonB-dep_rcpt-like"/>
</dbReference>
<dbReference type="PANTHER" id="PTHR30069:SF41">
    <property type="entry name" value="HEME_HEMOPEXIN UTILIZATION PROTEIN C"/>
    <property type="match status" value="1"/>
</dbReference>
<keyword evidence="3 11" id="KW-0813">Transport</keyword>
<dbReference type="Gene3D" id="2.40.170.20">
    <property type="entry name" value="TonB-dependent receptor, beta-barrel domain"/>
    <property type="match status" value="1"/>
</dbReference>
<name>A0A2N0W972_9GAMM</name>
<dbReference type="RefSeq" id="WP_101237715.1">
    <property type="nucleotide sequence ID" value="NZ_PISJ01000030.1"/>
</dbReference>
<evidence type="ECO:0000256" key="2">
    <source>
        <dbReference type="ARBA" id="ARBA00009810"/>
    </source>
</evidence>
<dbReference type="EMBL" id="PISJ01000030">
    <property type="protein sequence ID" value="PKF31032.1"/>
    <property type="molecule type" value="Genomic_DNA"/>
</dbReference>
<keyword evidence="5" id="KW-0410">Iron transport</keyword>
<gene>
    <name evidence="15" type="ORF">CW311_20825</name>
</gene>
<dbReference type="GO" id="GO:0009279">
    <property type="term" value="C:cell outer membrane"/>
    <property type="evidence" value="ECO:0007669"/>
    <property type="project" value="UniProtKB-SubCell"/>
</dbReference>
<keyword evidence="8 12" id="KW-0798">TonB box</keyword>
<dbReference type="InterPro" id="IPR037066">
    <property type="entry name" value="Plug_dom_sf"/>
</dbReference>
<evidence type="ECO:0000256" key="10">
    <source>
        <dbReference type="ARBA" id="ARBA00023237"/>
    </source>
</evidence>
<dbReference type="Gene3D" id="2.170.130.10">
    <property type="entry name" value="TonB-dependent receptor, plug domain"/>
    <property type="match status" value="1"/>
</dbReference>
<evidence type="ECO:0000256" key="8">
    <source>
        <dbReference type="ARBA" id="ARBA00023077"/>
    </source>
</evidence>
<keyword evidence="6 11" id="KW-0812">Transmembrane</keyword>
<sequence>MKFKQQTLAILIHCVCMHGAYAEITSSVTAIEKPASEKYYQIPANQLGYVLSSFAAQSGIVLSYDSKLLKGLKSKGITGQYSVQKGFDYLLAGQPFRILQQGSTFVLVAKAQAVPEYSEKISVGGQRVAPFNQMTTDVVVLPEIKVNAEQQKAKVNTSHLDREQINRFRGTGNGDVFSDIAGVQVNSLRNEAGAIDIGIRGMQGEGRVPVVIDGSLQSSHTFRGYQGESDRTYIDMDLISQIEVEKGASRAKFSVGGIGGIVKMRTLSANDILLPNQNAGVMLKGNFYNNNKTPHTSDNEKEQMSYLLHNKISSNNFQNGAGTLALAYRNEVFDLVAAYSKREVGNYYAGKHGIDYYEKRDIVDVGPGQEVVNTSFQSDSGIIKAGVNITDEHRVEVNMRRHVQKAGEVMAFYWNRSKVINPNSPPHGYIDGEYVEPQYIENAYSMPQWSLGSAAINALSGSYTYKPKQNNWVDLELGIWHTNAKYRQHNGFGGISGSHYGDQYWDSFQDYRSGLNLENTSKLETLTLNYGLTYDEQRMKPRNLIDHEIGRNGLRKESSVFLNGDYIFNDFTLSLGSKWHKAKVKDYGDQYRPMTPVAHSDLNAKGYASRQYEGKIDWMSQLNYQIVNGIDVYGKLSNSYRSPSLFESTVSGQTFSYDPDLPIKAENSRLIELGFIGERDNLFSADDHLKFNINYFRNQTKDFLTQGVQKKEIENQITPDFILPYTTTYTFVNYNQVVLKGLEFDLAYHHPSFFTSLNGTLYQAPKVCPASKEDCNEVGDSWSLISTRLPPRKIFNLTIGKNLLQNKLVLGARAKYHSEKKNPKGWLAGTGVSGRAVTEISSETLIDLFANYQWNPNLALSFNIDNLTNRYNFDPGTVIGMPIPGRTIKAGIEIKF</sequence>
<dbReference type="Pfam" id="PF00593">
    <property type="entry name" value="TonB_dep_Rec_b-barrel"/>
    <property type="match status" value="1"/>
</dbReference>
<dbReference type="PROSITE" id="PS52016">
    <property type="entry name" value="TONB_DEPENDENT_REC_3"/>
    <property type="match status" value="1"/>
</dbReference>
<protein>
    <submittedName>
        <fullName evidence="15">TonB-dependent receptor</fullName>
    </submittedName>
</protein>
<dbReference type="InterPro" id="IPR012910">
    <property type="entry name" value="Plug_dom"/>
</dbReference>
<reference evidence="15 16" key="1">
    <citation type="submission" date="2017-12" db="EMBL/GenBank/DDBJ databases">
        <title>Draft Genome sequences of multiple microbial strains isolated from spacecraft associated surfaces.</title>
        <authorList>
            <person name="Seuylemezian A."/>
            <person name="Vaishampayan P."/>
            <person name="Venkateswaran K."/>
        </authorList>
    </citation>
    <scope>NUCLEOTIDE SEQUENCE [LARGE SCALE GENOMIC DNA]</scope>
    <source>
        <strain evidence="15 16">2P01AA</strain>
    </source>
</reference>
<keyword evidence="9 11" id="KW-0472">Membrane</keyword>
<feature type="chain" id="PRO_5014903402" evidence="13">
    <location>
        <begin position="23"/>
        <end position="896"/>
    </location>
</feature>
<dbReference type="PANTHER" id="PTHR30069">
    <property type="entry name" value="TONB-DEPENDENT OUTER MEMBRANE RECEPTOR"/>
    <property type="match status" value="1"/>
</dbReference>
<feature type="domain" description="Secretin/TonB short N-terminal" evidence="14">
    <location>
        <begin position="60"/>
        <end position="110"/>
    </location>
</feature>
<evidence type="ECO:0000256" key="13">
    <source>
        <dbReference type="SAM" id="SignalP"/>
    </source>
</evidence>
<dbReference type="SUPFAM" id="SSF56935">
    <property type="entry name" value="Porins"/>
    <property type="match status" value="1"/>
</dbReference>
<evidence type="ECO:0000256" key="4">
    <source>
        <dbReference type="ARBA" id="ARBA00022452"/>
    </source>
</evidence>
<evidence type="ECO:0000256" key="3">
    <source>
        <dbReference type="ARBA" id="ARBA00022448"/>
    </source>
</evidence>
<dbReference type="GO" id="GO:0044718">
    <property type="term" value="P:siderophore transmembrane transport"/>
    <property type="evidence" value="ECO:0007669"/>
    <property type="project" value="TreeGrafter"/>
</dbReference>
<dbReference type="GO" id="GO:0015344">
    <property type="term" value="F:siderophore uptake transmembrane transporter activity"/>
    <property type="evidence" value="ECO:0007669"/>
    <property type="project" value="TreeGrafter"/>
</dbReference>
<comment type="caution">
    <text evidence="15">The sequence shown here is derived from an EMBL/GenBank/DDBJ whole genome shotgun (WGS) entry which is preliminary data.</text>
</comment>
<comment type="subcellular location">
    <subcellularLocation>
        <location evidence="1 11">Cell outer membrane</location>
        <topology evidence="1 11">Multi-pass membrane protein</topology>
    </subcellularLocation>
</comment>
<evidence type="ECO:0000256" key="6">
    <source>
        <dbReference type="ARBA" id="ARBA00022692"/>
    </source>
</evidence>
<comment type="similarity">
    <text evidence="2 11 12">Belongs to the TonB-dependent receptor family.</text>
</comment>
<dbReference type="AlphaFoldDB" id="A0A2N0W972"/>
<dbReference type="Pfam" id="PF07715">
    <property type="entry name" value="Plug"/>
    <property type="match status" value="1"/>
</dbReference>
<evidence type="ECO:0000256" key="12">
    <source>
        <dbReference type="RuleBase" id="RU003357"/>
    </source>
</evidence>
<keyword evidence="10 11" id="KW-0998">Cell outer membrane</keyword>
<proteinExistence type="inferred from homology"/>
<keyword evidence="4 11" id="KW-1134">Transmembrane beta strand</keyword>
<organism evidence="15 16">
    <name type="scientific">Acinetobacter proteolyticus</name>
    <dbReference type="NCBI Taxonomy" id="1776741"/>
    <lineage>
        <taxon>Bacteria</taxon>
        <taxon>Pseudomonadati</taxon>
        <taxon>Pseudomonadota</taxon>
        <taxon>Gammaproteobacteria</taxon>
        <taxon>Moraxellales</taxon>
        <taxon>Moraxellaceae</taxon>
        <taxon>Acinetobacter</taxon>
    </lineage>
</organism>
<evidence type="ECO:0000256" key="7">
    <source>
        <dbReference type="ARBA" id="ARBA00023004"/>
    </source>
</evidence>
<keyword evidence="15" id="KW-0675">Receptor</keyword>
<dbReference type="InterPro" id="IPR036942">
    <property type="entry name" value="Beta-barrel_TonB_sf"/>
</dbReference>
<evidence type="ECO:0000256" key="1">
    <source>
        <dbReference type="ARBA" id="ARBA00004571"/>
    </source>
</evidence>
<dbReference type="Gene3D" id="3.55.50.30">
    <property type="match status" value="1"/>
</dbReference>
<evidence type="ECO:0000256" key="9">
    <source>
        <dbReference type="ARBA" id="ARBA00023136"/>
    </source>
</evidence>
<evidence type="ECO:0000256" key="5">
    <source>
        <dbReference type="ARBA" id="ARBA00022496"/>
    </source>
</evidence>
<evidence type="ECO:0000313" key="16">
    <source>
        <dbReference type="Proteomes" id="UP000233553"/>
    </source>
</evidence>
<keyword evidence="13" id="KW-0732">Signal</keyword>
<evidence type="ECO:0000256" key="11">
    <source>
        <dbReference type="PROSITE-ProRule" id="PRU01360"/>
    </source>
</evidence>
<accession>A0A2N0W972</accession>
<feature type="signal peptide" evidence="13">
    <location>
        <begin position="1"/>
        <end position="22"/>
    </location>
</feature>
<dbReference type="InterPro" id="IPR000531">
    <property type="entry name" value="Beta-barrel_TonB"/>
</dbReference>
<dbReference type="Pfam" id="PF07660">
    <property type="entry name" value="STN"/>
    <property type="match status" value="1"/>
</dbReference>
<evidence type="ECO:0000259" key="14">
    <source>
        <dbReference type="SMART" id="SM00965"/>
    </source>
</evidence>
<dbReference type="SMART" id="SM00965">
    <property type="entry name" value="STN"/>
    <property type="match status" value="1"/>
</dbReference>
<keyword evidence="7" id="KW-0408">Iron</keyword>
<dbReference type="InterPro" id="IPR011662">
    <property type="entry name" value="Secretin/TonB_short_N"/>
</dbReference>
<dbReference type="Proteomes" id="UP000233553">
    <property type="component" value="Unassembled WGS sequence"/>
</dbReference>